<dbReference type="PANTHER" id="PTHR37015">
    <property type="entry name" value="REVERSE TRANSCRIPTASE DOMAIN-CONTAINING PROTEIN"/>
    <property type="match status" value="1"/>
</dbReference>
<dbReference type="Proteomes" id="UP000799324">
    <property type="component" value="Unassembled WGS sequence"/>
</dbReference>
<evidence type="ECO:0008006" key="3">
    <source>
        <dbReference type="Google" id="ProtNLM"/>
    </source>
</evidence>
<evidence type="ECO:0000313" key="1">
    <source>
        <dbReference type="EMBL" id="KAF2654358.1"/>
    </source>
</evidence>
<reference evidence="1" key="1">
    <citation type="journal article" date="2020" name="Stud. Mycol.">
        <title>101 Dothideomycetes genomes: a test case for predicting lifestyles and emergence of pathogens.</title>
        <authorList>
            <person name="Haridas S."/>
            <person name="Albert R."/>
            <person name="Binder M."/>
            <person name="Bloem J."/>
            <person name="Labutti K."/>
            <person name="Salamov A."/>
            <person name="Andreopoulos B."/>
            <person name="Baker S."/>
            <person name="Barry K."/>
            <person name="Bills G."/>
            <person name="Bluhm B."/>
            <person name="Cannon C."/>
            <person name="Castanera R."/>
            <person name="Culley D."/>
            <person name="Daum C."/>
            <person name="Ezra D."/>
            <person name="Gonzalez J."/>
            <person name="Henrissat B."/>
            <person name="Kuo A."/>
            <person name="Liang C."/>
            <person name="Lipzen A."/>
            <person name="Lutzoni F."/>
            <person name="Magnuson J."/>
            <person name="Mondo S."/>
            <person name="Nolan M."/>
            <person name="Ohm R."/>
            <person name="Pangilinan J."/>
            <person name="Park H.-J."/>
            <person name="Ramirez L."/>
            <person name="Alfaro M."/>
            <person name="Sun H."/>
            <person name="Tritt A."/>
            <person name="Yoshinaga Y."/>
            <person name="Zwiers L.-H."/>
            <person name="Turgeon B."/>
            <person name="Goodwin S."/>
            <person name="Spatafora J."/>
            <person name="Crous P."/>
            <person name="Grigoriev I."/>
        </authorList>
    </citation>
    <scope>NUCLEOTIDE SEQUENCE</scope>
    <source>
        <strain evidence="1">CBS 122681</strain>
    </source>
</reference>
<dbReference type="CDD" id="cd01709">
    <property type="entry name" value="RT_like_1"/>
    <property type="match status" value="1"/>
</dbReference>
<dbReference type="OrthoDB" id="74545at2759"/>
<organism evidence="1 2">
    <name type="scientific">Lophiostoma macrostomum CBS 122681</name>
    <dbReference type="NCBI Taxonomy" id="1314788"/>
    <lineage>
        <taxon>Eukaryota</taxon>
        <taxon>Fungi</taxon>
        <taxon>Dikarya</taxon>
        <taxon>Ascomycota</taxon>
        <taxon>Pezizomycotina</taxon>
        <taxon>Dothideomycetes</taxon>
        <taxon>Pleosporomycetidae</taxon>
        <taxon>Pleosporales</taxon>
        <taxon>Lophiostomataceae</taxon>
        <taxon>Lophiostoma</taxon>
    </lineage>
</organism>
<protein>
    <recommendedName>
        <fullName evidence="3">Reverse transcriptase domain-containing protein</fullName>
    </recommendedName>
</protein>
<proteinExistence type="predicted"/>
<evidence type="ECO:0000313" key="2">
    <source>
        <dbReference type="Proteomes" id="UP000799324"/>
    </source>
</evidence>
<dbReference type="PANTHER" id="PTHR37015:SF2">
    <property type="entry name" value="REVERSE TRANSCRIPTASE DOMAIN-CONTAINING PROTEIN"/>
    <property type="match status" value="1"/>
</dbReference>
<sequence>MASSGSVLSATLQTITDAKLEELAKQRAVYEERYASIISGAAAIKDPLKQLFYLVDKAKQCLGVKTETNNNGRSGRVISGFANNRIETDLKNLDRFLEQARYDPSISPKVLEDWKKCILQYLSVQSTKYQYAALYAKLVTEWLSSEKTSLPDGDVDMGESFEEVPGVKKMEARAEWEKVVFEPAVVDVPGLKQYLQDLFNTEKKSIATSIQRMRETITNLELTLSRPDQFSPSTLRWVIQGLQASDLLNNEKREVLKDFLSNEVILTEISDVLNMRISDLSRWTWGDHVPLEQRRKMNGHYSIHMHEDLLQAIFLHYIGVKWSVCFKSTLLDFMRAGDSWKCNRKEVSKLDRARREYYLNSRGVLVGPNLEDRRKATYSRRYFMHQLLDTEIQRIEIQEGEEEAEFEQFVQDDQPRKRMKQQHMAMQQSAQMPMQQMTVQHMLPQQMAQQQMAQQQMAQQQMAQQQMAQQQMSMAAQYPHPQASYALSAHHPGVHEWFDNSDNEDSLGDAKKPMQAKQGILHVLSTEVVINTRLHGELTCFRSVFESWNPLLPHDTILTVLEFFGVSNKWKAFFETFLRAPLKFDDEGSAAPRLRCRGTPGSHTLSDVFGEVILFCLDFAVNQSTDGGLLYRLYDDFWFWSHDYEKCATGWLSVLNFTEAMGVQLNEKKTGSVRIVQGDQKPEVDERLPEGEIRWGFLNLDPTTGRFEIDQKMVDSHVEELRSQLQNKSKSVIDWVQAWNSYAATFFSSNFGKPANCFGREHVDKMLATHRHIQERIFDGGNVVSFLKKTIHERFGVADVPDGFLFFPVELGGLDLKSPFVGLLQIREAVRENPFDLMTEYEESEREAYAAAKHAFDKGEIQDHSWNTSLKKWRPAENADKFFSYEEFSRFREEFCGIGRVTLVKVYKELLKKPVQESIDVSVQVRHALDQLRGRSSLRGITNHWDSMEAYWKWIAQMYGPETVDKFGSLSIVDPGLLPIGMVSMFRQKRIKWND</sequence>
<gene>
    <name evidence="1" type="ORF">K491DRAFT_693890</name>
</gene>
<keyword evidence="2" id="KW-1185">Reference proteome</keyword>
<dbReference type="EMBL" id="MU004365">
    <property type="protein sequence ID" value="KAF2654358.1"/>
    <property type="molecule type" value="Genomic_DNA"/>
</dbReference>
<dbReference type="AlphaFoldDB" id="A0A6A6T6A1"/>
<accession>A0A6A6T6A1</accession>
<name>A0A6A6T6A1_9PLEO</name>